<dbReference type="GO" id="GO:0015833">
    <property type="term" value="P:peptide transport"/>
    <property type="evidence" value="ECO:0007669"/>
    <property type="project" value="UniProtKB-KW"/>
</dbReference>
<comment type="similarity">
    <text evidence="9">Belongs to the binding-protein-dependent transport system permease family.</text>
</comment>
<dbReference type="InterPro" id="IPR050366">
    <property type="entry name" value="BP-dependent_transpt_permease"/>
</dbReference>
<keyword evidence="12" id="KW-1185">Reference proteome</keyword>
<evidence type="ECO:0000256" key="4">
    <source>
        <dbReference type="ARBA" id="ARBA00022692"/>
    </source>
</evidence>
<gene>
    <name evidence="11" type="ORF">DDZ13_00250</name>
</gene>
<evidence type="ECO:0000256" key="8">
    <source>
        <dbReference type="ARBA" id="ARBA00023136"/>
    </source>
</evidence>
<dbReference type="EMBL" id="QHJQ01000001">
    <property type="protein sequence ID" value="PXA05331.1"/>
    <property type="molecule type" value="Genomic_DNA"/>
</dbReference>
<dbReference type="OrthoDB" id="9783218at2"/>
<keyword evidence="2 9" id="KW-0813">Transport</keyword>
<dbReference type="GO" id="GO:0015031">
    <property type="term" value="P:protein transport"/>
    <property type="evidence" value="ECO:0007669"/>
    <property type="project" value="UniProtKB-KW"/>
</dbReference>
<feature type="transmembrane region" description="Helical" evidence="9">
    <location>
        <begin position="31"/>
        <end position="53"/>
    </location>
</feature>
<keyword evidence="8 9" id="KW-0472">Membrane</keyword>
<dbReference type="Gene3D" id="1.10.3720.10">
    <property type="entry name" value="MetI-like"/>
    <property type="match status" value="1"/>
</dbReference>
<evidence type="ECO:0000256" key="3">
    <source>
        <dbReference type="ARBA" id="ARBA00022475"/>
    </source>
</evidence>
<reference evidence="11 12" key="1">
    <citation type="submission" date="2018-05" db="EMBL/GenBank/DDBJ databases">
        <title>Coraliomargarita sinensis sp. nov., isolated from a marine solar saltern.</title>
        <authorList>
            <person name="Zhou L.Y."/>
        </authorList>
    </citation>
    <scope>NUCLEOTIDE SEQUENCE [LARGE SCALE GENOMIC DNA]</scope>
    <source>
        <strain evidence="11 12">WN38</strain>
    </source>
</reference>
<feature type="transmembrane region" description="Helical" evidence="9">
    <location>
        <begin position="131"/>
        <end position="151"/>
    </location>
</feature>
<keyword evidence="7 9" id="KW-1133">Transmembrane helix</keyword>
<evidence type="ECO:0000256" key="7">
    <source>
        <dbReference type="ARBA" id="ARBA00022989"/>
    </source>
</evidence>
<feature type="transmembrane region" description="Helical" evidence="9">
    <location>
        <begin position="213"/>
        <end position="239"/>
    </location>
</feature>
<dbReference type="PROSITE" id="PS50928">
    <property type="entry name" value="ABC_TM1"/>
    <property type="match status" value="1"/>
</dbReference>
<comment type="caution">
    <text evidence="11">The sequence shown here is derived from an EMBL/GenBank/DDBJ whole genome shotgun (WGS) entry which is preliminary data.</text>
</comment>
<proteinExistence type="inferred from homology"/>
<sequence length="296" mass="32314">MKPASQNSEPPRQSKESLWSKSVRKFKRDRFGVAALIVVGIYAIIALGVWLGLWGQNWSALTDNGFLGVSSEHWFGTNINGQDIFARAIAGTKTAFEVGLLVAVLSTLIGGVLGAIAGYFNGTIIDEIIMWLYGCIDAIPFYLFVAAIAFAMQDMPYAMHVAMIATFWSATCRIVRGEVIKIRNLEYIQAAHAIGVKPMTIIFRHVTPNTFHILLVQATITFVGAIKSEVILTFLGLGVKDGVSWGTMLSESINEVLRGHFGNFLAASGFLFVLVIAFNMFADALQDATDPKKISN</sequence>
<evidence type="ECO:0000313" key="11">
    <source>
        <dbReference type="EMBL" id="PXA05331.1"/>
    </source>
</evidence>
<dbReference type="SUPFAM" id="SSF161098">
    <property type="entry name" value="MetI-like"/>
    <property type="match status" value="1"/>
</dbReference>
<feature type="transmembrane region" description="Helical" evidence="9">
    <location>
        <begin position="98"/>
        <end position="119"/>
    </location>
</feature>
<keyword evidence="3" id="KW-1003">Cell membrane</keyword>
<dbReference type="AlphaFoldDB" id="A0A317ZPM5"/>
<keyword evidence="4 9" id="KW-0812">Transmembrane</keyword>
<organism evidence="11 12">
    <name type="scientific">Coraliomargarita sinensis</name>
    <dbReference type="NCBI Taxonomy" id="2174842"/>
    <lineage>
        <taxon>Bacteria</taxon>
        <taxon>Pseudomonadati</taxon>
        <taxon>Verrucomicrobiota</taxon>
        <taxon>Opitutia</taxon>
        <taxon>Puniceicoccales</taxon>
        <taxon>Coraliomargaritaceae</taxon>
        <taxon>Coraliomargarita</taxon>
    </lineage>
</organism>
<dbReference type="GO" id="GO:0005886">
    <property type="term" value="C:plasma membrane"/>
    <property type="evidence" value="ECO:0007669"/>
    <property type="project" value="UniProtKB-SubCell"/>
</dbReference>
<feature type="transmembrane region" description="Helical" evidence="9">
    <location>
        <begin position="259"/>
        <end position="282"/>
    </location>
</feature>
<keyword evidence="5" id="KW-0571">Peptide transport</keyword>
<name>A0A317ZPM5_9BACT</name>
<comment type="subcellular location">
    <subcellularLocation>
        <location evidence="1 9">Cell membrane</location>
        <topology evidence="1 9">Multi-pass membrane protein</topology>
    </subcellularLocation>
</comment>
<evidence type="ECO:0000256" key="9">
    <source>
        <dbReference type="RuleBase" id="RU363032"/>
    </source>
</evidence>
<dbReference type="PANTHER" id="PTHR43386">
    <property type="entry name" value="OLIGOPEPTIDE TRANSPORT SYSTEM PERMEASE PROTEIN APPC"/>
    <property type="match status" value="1"/>
</dbReference>
<dbReference type="InParanoid" id="A0A317ZPM5"/>
<evidence type="ECO:0000256" key="5">
    <source>
        <dbReference type="ARBA" id="ARBA00022856"/>
    </source>
</evidence>
<feature type="domain" description="ABC transmembrane type-1" evidence="10">
    <location>
        <begin position="96"/>
        <end position="282"/>
    </location>
</feature>
<keyword evidence="6" id="KW-0653">Protein transport</keyword>
<accession>A0A317ZPM5</accession>
<dbReference type="PANTHER" id="PTHR43386:SF24">
    <property type="entry name" value="OLIGOPEPTIDE TRANSPORT SYSTEM PERMEASE PROTEIN AMID"/>
    <property type="match status" value="1"/>
</dbReference>
<evidence type="ECO:0000256" key="6">
    <source>
        <dbReference type="ARBA" id="ARBA00022927"/>
    </source>
</evidence>
<dbReference type="InterPro" id="IPR000515">
    <property type="entry name" value="MetI-like"/>
</dbReference>
<protein>
    <recommendedName>
        <fullName evidence="10">ABC transmembrane type-1 domain-containing protein</fullName>
    </recommendedName>
</protein>
<dbReference type="GO" id="GO:0055085">
    <property type="term" value="P:transmembrane transport"/>
    <property type="evidence" value="ECO:0007669"/>
    <property type="project" value="InterPro"/>
</dbReference>
<evidence type="ECO:0000256" key="1">
    <source>
        <dbReference type="ARBA" id="ARBA00004651"/>
    </source>
</evidence>
<evidence type="ECO:0000256" key="2">
    <source>
        <dbReference type="ARBA" id="ARBA00022448"/>
    </source>
</evidence>
<dbReference type="CDD" id="cd06261">
    <property type="entry name" value="TM_PBP2"/>
    <property type="match status" value="1"/>
</dbReference>
<evidence type="ECO:0000259" key="10">
    <source>
        <dbReference type="PROSITE" id="PS50928"/>
    </source>
</evidence>
<dbReference type="Proteomes" id="UP000247099">
    <property type="component" value="Unassembled WGS sequence"/>
</dbReference>
<evidence type="ECO:0000313" key="12">
    <source>
        <dbReference type="Proteomes" id="UP000247099"/>
    </source>
</evidence>
<dbReference type="Pfam" id="PF00528">
    <property type="entry name" value="BPD_transp_1"/>
    <property type="match status" value="1"/>
</dbReference>
<dbReference type="RefSeq" id="WP_110129412.1">
    <property type="nucleotide sequence ID" value="NZ_QHJQ01000001.1"/>
</dbReference>
<dbReference type="InterPro" id="IPR035906">
    <property type="entry name" value="MetI-like_sf"/>
</dbReference>